<organism evidence="12 13">
    <name type="scientific">Caballeronia udeis</name>
    <dbReference type="NCBI Taxonomy" id="1232866"/>
    <lineage>
        <taxon>Bacteria</taxon>
        <taxon>Pseudomonadati</taxon>
        <taxon>Pseudomonadota</taxon>
        <taxon>Betaproteobacteria</taxon>
        <taxon>Burkholderiales</taxon>
        <taxon>Burkholderiaceae</taxon>
        <taxon>Caballeronia</taxon>
    </lineage>
</organism>
<keyword evidence="5" id="KW-0229">DNA integration</keyword>
<dbReference type="InterPro" id="IPR050090">
    <property type="entry name" value="Tyrosine_recombinase_XerCD"/>
</dbReference>
<dbReference type="PANTHER" id="PTHR30349">
    <property type="entry name" value="PHAGE INTEGRASE-RELATED"/>
    <property type="match status" value="1"/>
</dbReference>
<evidence type="ECO:0000313" key="13">
    <source>
        <dbReference type="Proteomes" id="UP001620514"/>
    </source>
</evidence>
<evidence type="ECO:0000256" key="2">
    <source>
        <dbReference type="ARBA" id="ARBA00022490"/>
    </source>
</evidence>
<evidence type="ECO:0000256" key="4">
    <source>
        <dbReference type="ARBA" id="ARBA00022829"/>
    </source>
</evidence>
<name>A0ABW8MYP3_9BURK</name>
<evidence type="ECO:0000256" key="9">
    <source>
        <dbReference type="PROSITE-ProRule" id="PRU01248"/>
    </source>
</evidence>
<evidence type="ECO:0000256" key="1">
    <source>
        <dbReference type="ARBA" id="ARBA00004496"/>
    </source>
</evidence>
<keyword evidence="13" id="KW-1185">Reference proteome</keyword>
<reference evidence="12 13" key="1">
    <citation type="submission" date="2024-11" db="EMBL/GenBank/DDBJ databases">
        <title>Using genomics to understand microbial adaptation to soil warming.</title>
        <authorList>
            <person name="Deangelis K.M. PhD."/>
        </authorList>
    </citation>
    <scope>NUCLEOTIDE SEQUENCE [LARGE SCALE GENOMIC DNA]</scope>
    <source>
        <strain evidence="12 13">GAS97</strain>
    </source>
</reference>
<keyword evidence="2" id="KW-0963">Cytoplasm</keyword>
<keyword evidence="3" id="KW-0132">Cell division</keyword>
<dbReference type="InterPro" id="IPR022169">
    <property type="entry name" value="DUF3701"/>
</dbReference>
<evidence type="ECO:0000259" key="11">
    <source>
        <dbReference type="PROSITE" id="PS51900"/>
    </source>
</evidence>
<dbReference type="PANTHER" id="PTHR30349:SF77">
    <property type="entry name" value="TYROSINE RECOMBINASE XERC"/>
    <property type="match status" value="1"/>
</dbReference>
<dbReference type="PROSITE" id="PS51900">
    <property type="entry name" value="CB"/>
    <property type="match status" value="1"/>
</dbReference>
<evidence type="ECO:0000256" key="6">
    <source>
        <dbReference type="ARBA" id="ARBA00023125"/>
    </source>
</evidence>
<evidence type="ECO:0000256" key="3">
    <source>
        <dbReference type="ARBA" id="ARBA00022618"/>
    </source>
</evidence>
<evidence type="ECO:0000256" key="7">
    <source>
        <dbReference type="ARBA" id="ARBA00023172"/>
    </source>
</evidence>
<dbReference type="Pfam" id="PF00589">
    <property type="entry name" value="Phage_integrase"/>
    <property type="match status" value="1"/>
</dbReference>
<feature type="domain" description="Core-binding (CB)" evidence="11">
    <location>
        <begin position="249"/>
        <end position="349"/>
    </location>
</feature>
<protein>
    <submittedName>
        <fullName evidence="12">Integrase/recombinase XerD</fullName>
    </submittedName>
</protein>
<dbReference type="PROSITE" id="PS51898">
    <property type="entry name" value="TYR_RECOMBINASE"/>
    <property type="match status" value="1"/>
</dbReference>
<evidence type="ECO:0000313" key="12">
    <source>
        <dbReference type="EMBL" id="MFK4448487.1"/>
    </source>
</evidence>
<dbReference type="Proteomes" id="UP001620514">
    <property type="component" value="Unassembled WGS sequence"/>
</dbReference>
<proteinExistence type="predicted"/>
<evidence type="ECO:0000259" key="10">
    <source>
        <dbReference type="PROSITE" id="PS51898"/>
    </source>
</evidence>
<dbReference type="RefSeq" id="WP_404614822.1">
    <property type="nucleotide sequence ID" value="NZ_JBIYDN010000052.1"/>
</dbReference>
<keyword evidence="7" id="KW-0233">DNA recombination</keyword>
<dbReference type="InterPro" id="IPR011010">
    <property type="entry name" value="DNA_brk_join_enz"/>
</dbReference>
<evidence type="ECO:0000256" key="5">
    <source>
        <dbReference type="ARBA" id="ARBA00022908"/>
    </source>
</evidence>
<comment type="subcellular location">
    <subcellularLocation>
        <location evidence="1">Cytoplasm</location>
    </subcellularLocation>
</comment>
<dbReference type="EMBL" id="JBIYDN010000052">
    <property type="protein sequence ID" value="MFK4448487.1"/>
    <property type="molecule type" value="Genomic_DNA"/>
</dbReference>
<dbReference type="InterPro" id="IPR002104">
    <property type="entry name" value="Integrase_catalytic"/>
</dbReference>
<evidence type="ECO:0000256" key="8">
    <source>
        <dbReference type="ARBA" id="ARBA00023306"/>
    </source>
</evidence>
<feature type="domain" description="Tyr recombinase" evidence="10">
    <location>
        <begin position="387"/>
        <end position="610"/>
    </location>
</feature>
<keyword evidence="8" id="KW-0131">Cell cycle</keyword>
<dbReference type="Pfam" id="PF12482">
    <property type="entry name" value="DUF3701"/>
    <property type="match status" value="1"/>
</dbReference>
<dbReference type="Gene3D" id="1.10.150.130">
    <property type="match status" value="1"/>
</dbReference>
<gene>
    <name evidence="12" type="ORF">ABH943_008531</name>
</gene>
<dbReference type="InterPro" id="IPR013762">
    <property type="entry name" value="Integrase-like_cat_sf"/>
</dbReference>
<sequence>MANQPQQLTLAPPRTYSRTEFAALRARVQGVPIGKITRLYFDSDTTPYAEDPEQLEQFLRAMRDDLVQLAILHGSSVLADHLRASIAKHGSARLATVTLQMVERASTLAVAAPQAKHAVSLWFRPLIARHLSAAGIGTLGDLVAWANRRGGSWWRSVPRIGFGRARVIVAWLRRHVDTLGVTVAADVDDSAPLVTQGECRVIGPPGRTSGASGQLAPLERMALPHALTGEHGTNRLPAFPYIRARHDLDAIRTYLAGYAGQAATQRAYMRELERLMLWAIVERGVALSSLTVEDCEAYKAFLAAPADAFTGPRVSRTSERWRPFAPAGLSPDSQRYAVRAIRAAFDWLVDVRYLAGNPWRAVRDPRTVKRAQKMKIDRALPIDLWTRLRVFLADRGDSAALQAARWRAARALLLLMGDSGLRVAEAAMVSRAALEWLPADGDVPPTWLLGVVGKGDKERFVPVSEECIVALHAHWRDRGLDFDAPAASAALVGPLVIPRTTKARKKFGLDPSEEGATTVPLQKGYSVRGARGLSHWAMCQVLEQLPDLSESERRHLARTSPHALRHTFGTQSVAADMPLDVVQRILGHASLQTTTTYVTAERRRMRAEGAKYHARLIRSGSK</sequence>
<dbReference type="InterPro" id="IPR044068">
    <property type="entry name" value="CB"/>
</dbReference>
<dbReference type="Gene3D" id="1.10.443.10">
    <property type="entry name" value="Intergrase catalytic core"/>
    <property type="match status" value="1"/>
</dbReference>
<keyword evidence="6 9" id="KW-0238">DNA-binding</keyword>
<dbReference type="InterPro" id="IPR010998">
    <property type="entry name" value="Integrase_recombinase_N"/>
</dbReference>
<comment type="caution">
    <text evidence="12">The sequence shown here is derived from an EMBL/GenBank/DDBJ whole genome shotgun (WGS) entry which is preliminary data.</text>
</comment>
<keyword evidence="4" id="KW-0159">Chromosome partition</keyword>
<accession>A0ABW8MYP3</accession>
<dbReference type="SUPFAM" id="SSF56349">
    <property type="entry name" value="DNA breaking-rejoining enzymes"/>
    <property type="match status" value="1"/>
</dbReference>